<reference evidence="3 4" key="1">
    <citation type="submission" date="2019-11" db="EMBL/GenBank/DDBJ databases">
        <authorList>
            <person name="Jiang L.-Q."/>
        </authorList>
    </citation>
    <scope>NUCLEOTIDE SEQUENCE [LARGE SCALE GENOMIC DNA]</scope>
    <source>
        <strain evidence="3 4">YIM 132087</strain>
    </source>
</reference>
<comment type="caution">
    <text evidence="3">The sequence shown here is derived from an EMBL/GenBank/DDBJ whole genome shotgun (WGS) entry which is preliminary data.</text>
</comment>
<feature type="signal peptide" evidence="2">
    <location>
        <begin position="1"/>
        <end position="19"/>
    </location>
</feature>
<name>A0A7K1FRS6_9ACTN</name>
<sequence>MRRSLVVPALLAAVLTVSACSSGTEARRTVTVVNTVTSSSGAPSTGASGSQSSIVVVPPSGSESAATTAPSGTGSASASSSAPASTSASSAPASSTPAVQDVDPLQVACNVILAPADVKKALGATISASSVRIKDVADPERKITGKVRCRFGATGDEAGKVTAILTTYSSEAAAADQVALTKSSEEDLGAKASSVEVSGYPAEILLREGGLIVVQYGDWTLTLVAANGLASEAELEEGLPELARLALARVVKNG</sequence>
<evidence type="ECO:0008006" key="5">
    <source>
        <dbReference type="Google" id="ProtNLM"/>
    </source>
</evidence>
<dbReference type="RefSeq" id="WP_154770750.1">
    <property type="nucleotide sequence ID" value="NZ_WLYK01000011.1"/>
</dbReference>
<dbReference type="Proteomes" id="UP000460221">
    <property type="component" value="Unassembled WGS sequence"/>
</dbReference>
<feature type="region of interest" description="Disordered" evidence="1">
    <location>
        <begin position="37"/>
        <end position="98"/>
    </location>
</feature>
<protein>
    <recommendedName>
        <fullName evidence="5">DUF3558 domain-containing protein</fullName>
    </recommendedName>
</protein>
<gene>
    <name evidence="3" type="ORF">GIS00_22815</name>
</gene>
<feature type="chain" id="PRO_5039510462" description="DUF3558 domain-containing protein" evidence="2">
    <location>
        <begin position="20"/>
        <end position="254"/>
    </location>
</feature>
<keyword evidence="4" id="KW-1185">Reference proteome</keyword>
<dbReference type="PROSITE" id="PS51257">
    <property type="entry name" value="PROKAR_LIPOPROTEIN"/>
    <property type="match status" value="1"/>
</dbReference>
<evidence type="ECO:0000256" key="1">
    <source>
        <dbReference type="SAM" id="MobiDB-lite"/>
    </source>
</evidence>
<proteinExistence type="predicted"/>
<accession>A0A7K1FRS6</accession>
<dbReference type="EMBL" id="WLYK01000011">
    <property type="protein sequence ID" value="MTD16770.1"/>
    <property type="molecule type" value="Genomic_DNA"/>
</dbReference>
<keyword evidence="2" id="KW-0732">Signal</keyword>
<organism evidence="3 4">
    <name type="scientific">Nakamurella alba</name>
    <dbReference type="NCBI Taxonomy" id="2665158"/>
    <lineage>
        <taxon>Bacteria</taxon>
        <taxon>Bacillati</taxon>
        <taxon>Actinomycetota</taxon>
        <taxon>Actinomycetes</taxon>
        <taxon>Nakamurellales</taxon>
        <taxon>Nakamurellaceae</taxon>
        <taxon>Nakamurella</taxon>
    </lineage>
</organism>
<evidence type="ECO:0000313" key="3">
    <source>
        <dbReference type="EMBL" id="MTD16770.1"/>
    </source>
</evidence>
<evidence type="ECO:0000313" key="4">
    <source>
        <dbReference type="Proteomes" id="UP000460221"/>
    </source>
</evidence>
<evidence type="ECO:0000256" key="2">
    <source>
        <dbReference type="SAM" id="SignalP"/>
    </source>
</evidence>
<dbReference type="AlphaFoldDB" id="A0A7K1FRS6"/>